<dbReference type="SUPFAM" id="SSF82693">
    <property type="entry name" value="Multidrug efflux transporter AcrB pore domain, PN1, PN2, PC1 and PC2 subdomains"/>
    <property type="match status" value="4"/>
</dbReference>
<gene>
    <name evidence="8" type="ORF">ACFPTN_03085</name>
</gene>
<dbReference type="Gene3D" id="3.30.70.1430">
    <property type="entry name" value="Multidrug efflux transporter AcrB pore domain"/>
    <property type="match status" value="2"/>
</dbReference>
<comment type="caution">
    <text evidence="8">The sequence shown here is derived from an EMBL/GenBank/DDBJ whole genome shotgun (WGS) entry which is preliminary data.</text>
</comment>
<keyword evidence="9" id="KW-1185">Reference proteome</keyword>
<dbReference type="InterPro" id="IPR001036">
    <property type="entry name" value="Acrflvin-R"/>
</dbReference>
<sequence>MSGLPVFIHRPVATSLLLLAVALAGVLALVRLPVASLPQVDLPTIGVSASLPGANPEVMAATVAMPLERAFGQIAGITEMTSTSTQGSTRINLQFELGRDIDGAARDVQAAINAARALLPSSLPGNPTYRKANSVGPPVLAIALTSGTHTQDQLYDVAFSLIGQKIAQVRGVGQVNVNGSALRAVRIEVDPLALRHHGIGLEQVRTAIAAANSHLPRGLLEDGGRRWQIEVNAPGRQARDFRDLVIAAGPGGVLRLADVATVSDSVQDLRIGGTSGGRPAVILAVNQQPGANVVDTVDAVKALLPGLREIIPSGIDVEVVIDRSTTIRKSLREIGETLAIAVALVVLVTYVFLGSGRATVIPCIVIPVTLLGTLAVIHLLGYSLNNLSLMALIVATCFVVDDAIVVVEYVGRHIEAGLAPLQAALRGIGEVGFTLVAMCLALVAVFIPLLLMGGLIGRMFREFAITLVAAVGISTVVSLVATPMLCSRWLRPSGPRRARRDWLAAPEAAYARSLAFALRHRHAVLALLAGVIAFNVYLYAAVPKGFFPEQDTGRLNGFFRADQSVSFQHMRQKVGELMAIVAADPDVETSYEYTGGSGGGQVNAGSMFARLKPLPGRSATAAEVVARLRPKLAQVAGATLFLNAQQELNIGARQGGAQYQFTLLADELAPLRQLAPHLRNALAQLPELTDVNSDFQDGGLLTRLEVDREAAARLGITARQIDSALNDAFGQRLVATLFEPLNQYYLVLSVAPMHAAGPQALENIHLAGSGPARVPLSAIARWEADRTPLAVNHQGTFAAATVSFNLAPGVSLDRATAAIEAAFERLQPPDGVSGRFAGTARIFQESMESQPWLILAAILAVYIVLGMLYESTALPLVILSTLPSAGVGALLALLACGSPFTLIAFIGVTLLVGLVMKNAIMMVDTALQRERLLGLSPEQAILQSCRQRFRPIVMTSIAAILGALPLALGAGDGAELRRPLGISIVGGLVFSQLLTLYTTPVVYLHLDRLRHQAVARWRRGRGQTSMRQP</sequence>
<feature type="transmembrane region" description="Helical" evidence="7">
    <location>
        <begin position="851"/>
        <end position="869"/>
    </location>
</feature>
<dbReference type="Proteomes" id="UP001595974">
    <property type="component" value="Unassembled WGS sequence"/>
</dbReference>
<dbReference type="Gene3D" id="3.30.2090.10">
    <property type="entry name" value="Multidrug efflux transporter AcrB TolC docking domain, DN and DC subdomains"/>
    <property type="match status" value="2"/>
</dbReference>
<dbReference type="PRINTS" id="PR00702">
    <property type="entry name" value="ACRIFLAVINRP"/>
</dbReference>
<accession>A0ABW1AM59</accession>
<feature type="transmembrane region" description="Helical" evidence="7">
    <location>
        <begin position="900"/>
        <end position="920"/>
    </location>
</feature>
<dbReference type="InterPro" id="IPR027463">
    <property type="entry name" value="AcrB_DN_DC_subdom"/>
</dbReference>
<evidence type="ECO:0000256" key="6">
    <source>
        <dbReference type="ARBA" id="ARBA00023136"/>
    </source>
</evidence>
<feature type="transmembrane region" description="Helical" evidence="7">
    <location>
        <begin position="982"/>
        <end position="1006"/>
    </location>
</feature>
<dbReference type="Pfam" id="PF00873">
    <property type="entry name" value="ACR_tran"/>
    <property type="match status" value="1"/>
</dbReference>
<evidence type="ECO:0000256" key="1">
    <source>
        <dbReference type="ARBA" id="ARBA00022448"/>
    </source>
</evidence>
<keyword evidence="5 7" id="KW-1133">Transmembrane helix</keyword>
<evidence type="ECO:0000313" key="8">
    <source>
        <dbReference type="EMBL" id="MFC5768347.1"/>
    </source>
</evidence>
<evidence type="ECO:0000313" key="9">
    <source>
        <dbReference type="Proteomes" id="UP001595974"/>
    </source>
</evidence>
<feature type="transmembrane region" description="Helical" evidence="7">
    <location>
        <begin position="952"/>
        <end position="970"/>
    </location>
</feature>
<evidence type="ECO:0000256" key="3">
    <source>
        <dbReference type="ARBA" id="ARBA00022519"/>
    </source>
</evidence>
<feature type="transmembrane region" description="Helical" evidence="7">
    <location>
        <begin position="360"/>
        <end position="381"/>
    </location>
</feature>
<dbReference type="SUPFAM" id="SSF82866">
    <property type="entry name" value="Multidrug efflux transporter AcrB transmembrane domain"/>
    <property type="match status" value="2"/>
</dbReference>
<dbReference type="Gene3D" id="3.30.70.1440">
    <property type="entry name" value="Multidrug efflux transporter AcrB pore domain"/>
    <property type="match status" value="1"/>
</dbReference>
<feature type="transmembrane region" description="Helical" evidence="7">
    <location>
        <begin position="334"/>
        <end position="353"/>
    </location>
</feature>
<dbReference type="Gene3D" id="1.20.1640.10">
    <property type="entry name" value="Multidrug efflux transporter AcrB transmembrane domain"/>
    <property type="match status" value="2"/>
</dbReference>
<dbReference type="PANTHER" id="PTHR32063:SF34">
    <property type="entry name" value="MULTIDRUG RESISTANCE PROTEIN MDTC"/>
    <property type="match status" value="1"/>
</dbReference>
<dbReference type="SUPFAM" id="SSF82714">
    <property type="entry name" value="Multidrug efflux transporter AcrB TolC docking domain, DN and DC subdomains"/>
    <property type="match status" value="2"/>
</dbReference>
<dbReference type="Gene3D" id="3.30.70.1320">
    <property type="entry name" value="Multidrug efflux transporter AcrB pore domain like"/>
    <property type="match status" value="1"/>
</dbReference>
<organism evidence="8 9">
    <name type="scientific">Thauera sinica</name>
    <dbReference type="NCBI Taxonomy" id="2665146"/>
    <lineage>
        <taxon>Bacteria</taxon>
        <taxon>Pseudomonadati</taxon>
        <taxon>Pseudomonadota</taxon>
        <taxon>Betaproteobacteria</taxon>
        <taxon>Rhodocyclales</taxon>
        <taxon>Zoogloeaceae</taxon>
        <taxon>Thauera</taxon>
    </lineage>
</organism>
<keyword evidence="6 7" id="KW-0472">Membrane</keyword>
<keyword evidence="4 7" id="KW-0812">Transmembrane</keyword>
<dbReference type="PANTHER" id="PTHR32063">
    <property type="match status" value="1"/>
</dbReference>
<reference evidence="9" key="1">
    <citation type="journal article" date="2019" name="Int. J. Syst. Evol. Microbiol.">
        <title>The Global Catalogue of Microorganisms (GCM) 10K type strain sequencing project: providing services to taxonomists for standard genome sequencing and annotation.</title>
        <authorList>
            <consortium name="The Broad Institute Genomics Platform"/>
            <consortium name="The Broad Institute Genome Sequencing Center for Infectious Disease"/>
            <person name="Wu L."/>
            <person name="Ma J."/>
        </authorList>
    </citation>
    <scope>NUCLEOTIDE SEQUENCE [LARGE SCALE GENOMIC DNA]</scope>
    <source>
        <strain evidence="9">SHR3</strain>
    </source>
</reference>
<dbReference type="RefSeq" id="WP_096452125.1">
    <property type="nucleotide sequence ID" value="NZ_JBHSOG010000008.1"/>
</dbReference>
<feature type="transmembrane region" description="Helical" evidence="7">
    <location>
        <begin position="522"/>
        <end position="542"/>
    </location>
</feature>
<feature type="transmembrane region" description="Helical" evidence="7">
    <location>
        <begin position="463"/>
        <end position="490"/>
    </location>
</feature>
<keyword evidence="1" id="KW-0813">Transport</keyword>
<dbReference type="EMBL" id="JBHSOG010000008">
    <property type="protein sequence ID" value="MFC5768347.1"/>
    <property type="molecule type" value="Genomic_DNA"/>
</dbReference>
<evidence type="ECO:0000256" key="4">
    <source>
        <dbReference type="ARBA" id="ARBA00022692"/>
    </source>
</evidence>
<protein>
    <submittedName>
        <fullName evidence="8">Efflux RND transporter permease subunit</fullName>
    </submittedName>
</protein>
<feature type="transmembrane region" description="Helical" evidence="7">
    <location>
        <begin position="431"/>
        <end position="451"/>
    </location>
</feature>
<evidence type="ECO:0000256" key="7">
    <source>
        <dbReference type="SAM" id="Phobius"/>
    </source>
</evidence>
<evidence type="ECO:0000256" key="2">
    <source>
        <dbReference type="ARBA" id="ARBA00022475"/>
    </source>
</evidence>
<evidence type="ECO:0000256" key="5">
    <source>
        <dbReference type="ARBA" id="ARBA00022989"/>
    </source>
</evidence>
<proteinExistence type="predicted"/>
<keyword evidence="3" id="KW-0997">Cell inner membrane</keyword>
<keyword evidence="2" id="KW-1003">Cell membrane</keyword>
<name>A0ABW1AM59_9RHOO</name>